<evidence type="ECO:0000313" key="2">
    <source>
        <dbReference type="Proteomes" id="UP000327013"/>
    </source>
</evidence>
<evidence type="ECO:0000313" key="1">
    <source>
        <dbReference type="EMBL" id="KAE7995862.1"/>
    </source>
</evidence>
<dbReference type="AlphaFoldDB" id="A0A5N6Q9D1"/>
<dbReference type="Proteomes" id="UP000327013">
    <property type="component" value="Chromosome 1"/>
</dbReference>
<name>A0A5N6Q9D1_9ROSI</name>
<reference evidence="1 2" key="1">
    <citation type="submission" date="2019-06" db="EMBL/GenBank/DDBJ databases">
        <title>A chromosomal-level reference genome of Carpinus fangiana (Coryloideae, Betulaceae).</title>
        <authorList>
            <person name="Yang X."/>
            <person name="Wang Z."/>
            <person name="Zhang L."/>
            <person name="Hao G."/>
            <person name="Liu J."/>
            <person name="Yang Y."/>
        </authorList>
    </citation>
    <scope>NUCLEOTIDE SEQUENCE [LARGE SCALE GENOMIC DNA]</scope>
    <source>
        <strain evidence="1">Cfa_2016G</strain>
        <tissue evidence="1">Leaf</tissue>
    </source>
</reference>
<sequence>MIFEAVSANAYESPELSPLGFQYFVYGLAEEARGDYGNLYESCLLYADELKQRRVDQFKEGSPVLEKLAAAQWEGGVQLGTRRGNSSSDGLGRILGVEVGLLGLYFSIMF</sequence>
<proteinExistence type="predicted"/>
<gene>
    <name evidence="1" type="ORF">FH972_000627</name>
</gene>
<accession>A0A5N6Q9D1</accession>
<keyword evidence="2" id="KW-1185">Reference proteome</keyword>
<organism evidence="1 2">
    <name type="scientific">Carpinus fangiana</name>
    <dbReference type="NCBI Taxonomy" id="176857"/>
    <lineage>
        <taxon>Eukaryota</taxon>
        <taxon>Viridiplantae</taxon>
        <taxon>Streptophyta</taxon>
        <taxon>Embryophyta</taxon>
        <taxon>Tracheophyta</taxon>
        <taxon>Spermatophyta</taxon>
        <taxon>Magnoliopsida</taxon>
        <taxon>eudicotyledons</taxon>
        <taxon>Gunneridae</taxon>
        <taxon>Pentapetalae</taxon>
        <taxon>rosids</taxon>
        <taxon>fabids</taxon>
        <taxon>Fagales</taxon>
        <taxon>Betulaceae</taxon>
        <taxon>Carpinus</taxon>
    </lineage>
</organism>
<protein>
    <submittedName>
        <fullName evidence="1">Uncharacterized protein</fullName>
    </submittedName>
</protein>
<dbReference type="EMBL" id="CM017321">
    <property type="protein sequence ID" value="KAE7995862.1"/>
    <property type="molecule type" value="Genomic_DNA"/>
</dbReference>